<dbReference type="Pfam" id="PF00126">
    <property type="entry name" value="HTH_1"/>
    <property type="match status" value="1"/>
</dbReference>
<dbReference type="SUPFAM" id="SSF46785">
    <property type="entry name" value="Winged helix' DNA-binding domain"/>
    <property type="match status" value="1"/>
</dbReference>
<dbReference type="PANTHER" id="PTHR30118">
    <property type="entry name" value="HTH-TYPE TRANSCRIPTIONAL REGULATOR LEUO-RELATED"/>
    <property type="match status" value="1"/>
</dbReference>
<evidence type="ECO:0000256" key="3">
    <source>
        <dbReference type="ARBA" id="ARBA00023125"/>
    </source>
</evidence>
<comment type="similarity">
    <text evidence="1">Belongs to the LysR transcriptional regulatory family.</text>
</comment>
<organism evidence="6 7">
    <name type="scientific">Vibrio xiamenensis</name>
    <dbReference type="NCBI Taxonomy" id="861298"/>
    <lineage>
        <taxon>Bacteria</taxon>
        <taxon>Pseudomonadati</taxon>
        <taxon>Pseudomonadota</taxon>
        <taxon>Gammaproteobacteria</taxon>
        <taxon>Vibrionales</taxon>
        <taxon>Vibrionaceae</taxon>
        <taxon>Vibrio</taxon>
    </lineage>
</organism>
<evidence type="ECO:0000313" key="7">
    <source>
        <dbReference type="Proteomes" id="UP000198854"/>
    </source>
</evidence>
<keyword evidence="2" id="KW-0805">Transcription regulation</keyword>
<keyword evidence="4" id="KW-0804">Transcription</keyword>
<dbReference type="PANTHER" id="PTHR30118:SF7">
    <property type="entry name" value="TRANSCRIPTIONAL REGULATOR LYSR FAMILY"/>
    <property type="match status" value="1"/>
</dbReference>
<dbReference type="EMBL" id="FNDD01000011">
    <property type="protein sequence ID" value="SDH24236.1"/>
    <property type="molecule type" value="Genomic_DNA"/>
</dbReference>
<dbReference type="InterPro" id="IPR050389">
    <property type="entry name" value="LysR-type_TF"/>
</dbReference>
<dbReference type="AlphaFoldDB" id="A0A1G8AU06"/>
<dbReference type="Proteomes" id="UP000198854">
    <property type="component" value="Unassembled WGS sequence"/>
</dbReference>
<dbReference type="InterPro" id="IPR036390">
    <property type="entry name" value="WH_DNA-bd_sf"/>
</dbReference>
<dbReference type="InterPro" id="IPR000847">
    <property type="entry name" value="LysR_HTH_N"/>
</dbReference>
<evidence type="ECO:0000256" key="2">
    <source>
        <dbReference type="ARBA" id="ARBA00023015"/>
    </source>
</evidence>
<dbReference type="SUPFAM" id="SSF53850">
    <property type="entry name" value="Periplasmic binding protein-like II"/>
    <property type="match status" value="1"/>
</dbReference>
<dbReference type="GO" id="GO:0003700">
    <property type="term" value="F:DNA-binding transcription factor activity"/>
    <property type="evidence" value="ECO:0007669"/>
    <property type="project" value="InterPro"/>
</dbReference>
<dbReference type="PROSITE" id="PS50931">
    <property type="entry name" value="HTH_LYSR"/>
    <property type="match status" value="1"/>
</dbReference>
<dbReference type="OrthoDB" id="6402859at2"/>
<protein>
    <submittedName>
        <fullName evidence="6">DNA-binding transcriptional regulator, LysR family</fullName>
    </submittedName>
</protein>
<dbReference type="InterPro" id="IPR005119">
    <property type="entry name" value="LysR_subst-bd"/>
</dbReference>
<proteinExistence type="inferred from homology"/>
<name>A0A1G8AU06_9VIBR</name>
<dbReference type="Pfam" id="PF03466">
    <property type="entry name" value="LysR_substrate"/>
    <property type="match status" value="1"/>
</dbReference>
<sequence length="301" mass="34156">MNQALDLNLLKVLVLINKHRQLRPVAKALGKTESAVSKYLSKLRLQLDDQLFVRGAHHLEPTEFTLKLLPQISAGLDLLDNAIARQEFVPELYNKDIRIALPGFLEHLVGVRVMSDLWSILPNARVHITAWNDLTTEQILDNRIDIGVHYFNPAQTKTIYQHRMGNVSGAVVTSSDCEQVRFEELIKKPFVLMEMKGWHQSQAVIKTSLEESGYEIDCRGTVDSVQALFEIIKRHDYGAFLPNLNIECEGLRYNPIPDEVFERGLPPVVANYKALNIGSPLHSILYQVLKRALFNQVPVSK</sequence>
<feature type="domain" description="HTH lysR-type" evidence="5">
    <location>
        <begin position="5"/>
        <end position="62"/>
    </location>
</feature>
<dbReference type="STRING" id="861298.SAMN04488136_111127"/>
<accession>A0A1G8AU06</accession>
<evidence type="ECO:0000256" key="4">
    <source>
        <dbReference type="ARBA" id="ARBA00023163"/>
    </source>
</evidence>
<dbReference type="InterPro" id="IPR036388">
    <property type="entry name" value="WH-like_DNA-bd_sf"/>
</dbReference>
<evidence type="ECO:0000259" key="5">
    <source>
        <dbReference type="PROSITE" id="PS50931"/>
    </source>
</evidence>
<evidence type="ECO:0000313" key="6">
    <source>
        <dbReference type="EMBL" id="SDH24236.1"/>
    </source>
</evidence>
<gene>
    <name evidence="6" type="ORF">SAMN04488136_111127</name>
</gene>
<keyword evidence="3 6" id="KW-0238">DNA-binding</keyword>
<dbReference type="Gene3D" id="1.10.10.10">
    <property type="entry name" value="Winged helix-like DNA-binding domain superfamily/Winged helix DNA-binding domain"/>
    <property type="match status" value="1"/>
</dbReference>
<keyword evidence="7" id="KW-1185">Reference proteome</keyword>
<dbReference type="GO" id="GO:0003677">
    <property type="term" value="F:DNA binding"/>
    <property type="evidence" value="ECO:0007669"/>
    <property type="project" value="UniProtKB-KW"/>
</dbReference>
<evidence type="ECO:0000256" key="1">
    <source>
        <dbReference type="ARBA" id="ARBA00009437"/>
    </source>
</evidence>
<dbReference type="Gene3D" id="3.40.190.10">
    <property type="entry name" value="Periplasmic binding protein-like II"/>
    <property type="match status" value="2"/>
</dbReference>
<reference evidence="6 7" key="1">
    <citation type="submission" date="2016-10" db="EMBL/GenBank/DDBJ databases">
        <authorList>
            <person name="de Groot N.N."/>
        </authorList>
    </citation>
    <scope>NUCLEOTIDE SEQUENCE [LARGE SCALE GENOMIC DNA]</scope>
    <source>
        <strain evidence="6 7">CGMCC 1.10228</strain>
    </source>
</reference>
<dbReference type="RefSeq" id="WP_093273581.1">
    <property type="nucleotide sequence ID" value="NZ_FNDD01000011.1"/>
</dbReference>